<proteinExistence type="predicted"/>
<dbReference type="InterPro" id="IPR036249">
    <property type="entry name" value="Thioredoxin-like_sf"/>
</dbReference>
<dbReference type="VEuPathDB" id="TrichDB:TVAG_107750"/>
<feature type="domain" description="Thioredoxin" evidence="1">
    <location>
        <begin position="138"/>
        <end position="212"/>
    </location>
</feature>
<dbReference type="Pfam" id="PF00085">
    <property type="entry name" value="Thioredoxin"/>
    <property type="match status" value="1"/>
</dbReference>
<dbReference type="CDD" id="cd02961">
    <property type="entry name" value="PDI_a_family"/>
    <property type="match status" value="2"/>
</dbReference>
<dbReference type="SMR" id="A2F0S1"/>
<protein>
    <recommendedName>
        <fullName evidence="1">Thioredoxin domain-containing protein</fullName>
    </recommendedName>
</protein>
<dbReference type="InterPro" id="IPR051063">
    <property type="entry name" value="PDI"/>
</dbReference>
<dbReference type="VEuPathDB" id="TrichDB:TVAGG3_1089990"/>
<dbReference type="Gene3D" id="3.40.30.10">
    <property type="entry name" value="Glutaredoxin"/>
    <property type="match status" value="2"/>
</dbReference>
<reference evidence="2" key="1">
    <citation type="submission" date="2006-10" db="EMBL/GenBank/DDBJ databases">
        <authorList>
            <person name="Amadeo P."/>
            <person name="Zhao Q."/>
            <person name="Wortman J."/>
            <person name="Fraser-Liggett C."/>
            <person name="Carlton J."/>
        </authorList>
    </citation>
    <scope>NUCLEOTIDE SEQUENCE</scope>
    <source>
        <strain evidence="2">G3</strain>
    </source>
</reference>
<name>A2F0S1_TRIV3</name>
<dbReference type="EMBL" id="DS113565">
    <property type="protein sequence ID" value="EAY01516.1"/>
    <property type="molecule type" value="Genomic_DNA"/>
</dbReference>
<dbReference type="InParanoid" id="A2F0S1"/>
<evidence type="ECO:0000259" key="1">
    <source>
        <dbReference type="Pfam" id="PF00085"/>
    </source>
</evidence>
<dbReference type="KEGG" id="tva:4759342"/>
<keyword evidence="3" id="KW-1185">Reference proteome</keyword>
<evidence type="ECO:0000313" key="2">
    <source>
        <dbReference type="EMBL" id="EAY01516.1"/>
    </source>
</evidence>
<dbReference type="STRING" id="5722.A2F0S1"/>
<dbReference type="SUPFAM" id="SSF47933">
    <property type="entry name" value="ERP29 C domain-like"/>
    <property type="match status" value="1"/>
</dbReference>
<gene>
    <name evidence="2" type="ORF">TVAG_107750</name>
</gene>
<dbReference type="PANTHER" id="PTHR45672">
    <property type="entry name" value="PROTEIN DISULFIDE-ISOMERASE C17H9.14C-RELATED"/>
    <property type="match status" value="1"/>
</dbReference>
<dbReference type="RefSeq" id="XP_001330288.1">
    <property type="nucleotide sequence ID" value="XM_001330253.1"/>
</dbReference>
<dbReference type="Proteomes" id="UP000001542">
    <property type="component" value="Unassembled WGS sequence"/>
</dbReference>
<dbReference type="InterPro" id="IPR013766">
    <property type="entry name" value="Thioredoxin_domain"/>
</dbReference>
<reference evidence="2" key="2">
    <citation type="journal article" date="2007" name="Science">
        <title>Draft genome sequence of the sexually transmitted pathogen Trichomonas vaginalis.</title>
        <authorList>
            <person name="Carlton J.M."/>
            <person name="Hirt R.P."/>
            <person name="Silva J.C."/>
            <person name="Delcher A.L."/>
            <person name="Schatz M."/>
            <person name="Zhao Q."/>
            <person name="Wortman J.R."/>
            <person name="Bidwell S.L."/>
            <person name="Alsmark U.C.M."/>
            <person name="Besteiro S."/>
            <person name="Sicheritz-Ponten T."/>
            <person name="Noel C.J."/>
            <person name="Dacks J.B."/>
            <person name="Foster P.G."/>
            <person name="Simillion C."/>
            <person name="Van de Peer Y."/>
            <person name="Miranda-Saavedra D."/>
            <person name="Barton G.J."/>
            <person name="Westrop G.D."/>
            <person name="Mueller S."/>
            <person name="Dessi D."/>
            <person name="Fiori P.L."/>
            <person name="Ren Q."/>
            <person name="Paulsen I."/>
            <person name="Zhang H."/>
            <person name="Bastida-Corcuera F.D."/>
            <person name="Simoes-Barbosa A."/>
            <person name="Brown M.T."/>
            <person name="Hayes R.D."/>
            <person name="Mukherjee M."/>
            <person name="Okumura C.Y."/>
            <person name="Schneider R."/>
            <person name="Smith A.J."/>
            <person name="Vanacova S."/>
            <person name="Villalvazo M."/>
            <person name="Haas B.J."/>
            <person name="Pertea M."/>
            <person name="Feldblyum T.V."/>
            <person name="Utterback T.R."/>
            <person name="Shu C.L."/>
            <person name="Osoegawa K."/>
            <person name="de Jong P.J."/>
            <person name="Hrdy I."/>
            <person name="Horvathova L."/>
            <person name="Zubacova Z."/>
            <person name="Dolezal P."/>
            <person name="Malik S.B."/>
            <person name="Logsdon J.M. Jr."/>
            <person name="Henze K."/>
            <person name="Gupta A."/>
            <person name="Wang C.C."/>
            <person name="Dunne R.L."/>
            <person name="Upcroft J.A."/>
            <person name="Upcroft P."/>
            <person name="White O."/>
            <person name="Salzberg S.L."/>
            <person name="Tang P."/>
            <person name="Chiu C.-H."/>
            <person name="Lee Y.-S."/>
            <person name="Embley T.M."/>
            <person name="Coombs G.H."/>
            <person name="Mottram J.C."/>
            <person name="Tachezy J."/>
            <person name="Fraser-Liggett C.M."/>
            <person name="Johnson P.J."/>
        </authorList>
    </citation>
    <scope>NUCLEOTIDE SEQUENCE [LARGE SCALE GENOMIC DNA]</scope>
    <source>
        <strain evidence="2">G3</strain>
    </source>
</reference>
<dbReference type="SUPFAM" id="SSF52833">
    <property type="entry name" value="Thioredoxin-like"/>
    <property type="match status" value="2"/>
</dbReference>
<sequence length="354" mass="41540">MISFLFSLSFSFIYQEIENEAQAKTFIGGKNHVLTLYYKNGCTGFEDALRLLNKTAEMFENLSVITINCMNYDNMQFCVSNQIDRYPTIHLYAAKQRRPRKFTEYRDLDFILDFVEYHLKKPAINRPKRIMKLYQPKDINAMIENKTNFVAIYYKPFCRYCAQAMPHFKNLFNIFKKDNANIGLLSCETYEDYCEKMNVTYYPKVNFYSPEFPNGTEFMEQYTLQPMLKFVNENLNTHRNIFGLLDNTFGQNEQADNVIDEYFQGKHENVIERLQNVNASQVYLDFVSKLIENGPKFIADELKSLTELNNKAESLGFDKATEELKIDLDLMKEKLNVLKSVDAKRAKNMISSDL</sequence>
<evidence type="ECO:0000313" key="3">
    <source>
        <dbReference type="Proteomes" id="UP000001542"/>
    </source>
</evidence>
<dbReference type="OrthoDB" id="10264505at2759"/>
<accession>A2F0S1</accession>
<dbReference type="Gene3D" id="1.20.1150.12">
    <property type="entry name" value="Endoplasmic reticulum resident protein 29, C-terminal domain"/>
    <property type="match status" value="1"/>
</dbReference>
<organism evidence="2 3">
    <name type="scientific">Trichomonas vaginalis (strain ATCC PRA-98 / G3)</name>
    <dbReference type="NCBI Taxonomy" id="412133"/>
    <lineage>
        <taxon>Eukaryota</taxon>
        <taxon>Metamonada</taxon>
        <taxon>Parabasalia</taxon>
        <taxon>Trichomonadida</taxon>
        <taxon>Trichomonadidae</taxon>
        <taxon>Trichomonas</taxon>
    </lineage>
</organism>
<dbReference type="InterPro" id="IPR036356">
    <property type="entry name" value="ERp29_C_sf"/>
</dbReference>
<dbReference type="eggNOG" id="KOG0191">
    <property type="taxonomic scope" value="Eukaryota"/>
</dbReference>
<dbReference type="AlphaFoldDB" id="A2F0S1"/>